<accession>A0A385EB73</accession>
<evidence type="ECO:0000313" key="1">
    <source>
        <dbReference type="EMBL" id="AXQ69043.1"/>
    </source>
</evidence>
<organism evidence="1 3">
    <name type="scientific">Caulobacter phage CcrBL9</name>
    <dbReference type="NCBI Taxonomy" id="2283270"/>
    <lineage>
        <taxon>Viruses</taxon>
        <taxon>Duplodnaviria</taxon>
        <taxon>Heunggongvirae</taxon>
        <taxon>Uroviricota</taxon>
        <taxon>Caudoviricetes</taxon>
        <taxon>Jeanschmidtviridae</taxon>
        <taxon>Bertelyvirus</taxon>
        <taxon>Bertelyvirus BL9</taxon>
    </lineage>
</organism>
<gene>
    <name evidence="1" type="ORF">CcrBL9_gp019</name>
    <name evidence="2" type="ORF">CcrBL9_gp535</name>
</gene>
<reference evidence="1 3" key="3">
    <citation type="submission" date="2018-09" db="EMBL/GenBank/DDBJ databases">
        <title>Giant CbK-like Caulobacter bacteriophages have genetically divergent genomes.</title>
        <authorList>
            <person name="Wilson K."/>
            <person name="Ely B."/>
        </authorList>
    </citation>
    <scope>NUCLEOTIDE SEQUENCE [LARGE SCALE GENOMIC DNA]</scope>
</reference>
<dbReference type="Proteomes" id="UP000259421">
    <property type="component" value="Segment"/>
</dbReference>
<reference evidence="3" key="1">
    <citation type="submission" date="2018-07" db="EMBL/GenBank/DDBJ databases">
        <title>Giant CbK-like Caulobacter bacteriophages have genetically divergent genomes.</title>
        <authorList>
            <person name="Wilson K.M."/>
            <person name="Ely B."/>
        </authorList>
    </citation>
    <scope>NUCLEOTIDE SEQUENCE [LARGE SCALE GENOMIC DNA]</scope>
</reference>
<protein>
    <submittedName>
        <fullName evidence="1">Uncharacterized protein</fullName>
    </submittedName>
</protein>
<sequence>MSKTSIDPVIAQALAELRQGPVMVDHGPQDRTQVVSFGATQARMANVALTIEQALSQSPAPYALGWLLVTEYDRLGDNWGGFLGGPLDEGQTLKDADEVLAWFRATFPEDPEGFAGQMAGALPNDETRAKIEAGYAEALAIKDTVAPLANIGSAEAVADMMSTMFGSAVNAAQALGYLVTTLGAGRFGVTHDDGATLATRLEIDHPTQEAAARAALVYHVQHLQADTLALANLKD</sequence>
<reference evidence="1" key="2">
    <citation type="submission" date="2018-07" db="EMBL/GenBank/DDBJ databases">
        <authorList>
            <person name="Quirk P.G."/>
            <person name="Krulwich T.A."/>
        </authorList>
    </citation>
    <scope>NUCLEOTIDE SEQUENCE</scope>
</reference>
<keyword evidence="3" id="KW-1185">Reference proteome</keyword>
<proteinExistence type="predicted"/>
<dbReference type="EMBL" id="MH588546">
    <property type="protein sequence ID" value="AXQ69043.1"/>
    <property type="molecule type" value="Genomic_DNA"/>
</dbReference>
<dbReference type="EMBL" id="MH588546">
    <property type="protein sequence ID" value="AXQ69559.1"/>
    <property type="molecule type" value="Genomic_DNA"/>
</dbReference>
<name>A0A385EB73_9CAUD</name>
<evidence type="ECO:0000313" key="3">
    <source>
        <dbReference type="Proteomes" id="UP000259421"/>
    </source>
</evidence>
<evidence type="ECO:0000313" key="2">
    <source>
        <dbReference type="EMBL" id="AXQ69559.1"/>
    </source>
</evidence>